<dbReference type="HOGENOM" id="CLU_539493_0_0_6"/>
<evidence type="ECO:0000313" key="1">
    <source>
        <dbReference type="EMBL" id="ADJ28595.1"/>
    </source>
</evidence>
<reference evidence="1 2" key="1">
    <citation type="submission" date="2010-06" db="EMBL/GenBank/DDBJ databases">
        <title>Complete sequence of chromosome of Nitrosococcus watsoni C-113.</title>
        <authorList>
            <consortium name="US DOE Joint Genome Institute"/>
            <person name="Lucas S."/>
            <person name="Copeland A."/>
            <person name="Lapidus A."/>
            <person name="Cheng J.-F."/>
            <person name="Bruce D."/>
            <person name="Goodwin L."/>
            <person name="Pitluck S."/>
            <person name="Malfatti S.A."/>
            <person name="Chain P.S.G."/>
            <person name="Land M."/>
            <person name="Hauser L."/>
            <person name="Kyrpides N."/>
            <person name="Ivanova N."/>
            <person name="Cambell M.A."/>
            <person name="Heidelberg J.F."/>
            <person name="Klotz M.G."/>
            <person name="Woyke T."/>
        </authorList>
    </citation>
    <scope>NUCLEOTIDE SEQUENCE [LARGE SCALE GENOMIC DNA]</scope>
    <source>
        <strain evidence="1 2">C-113</strain>
    </source>
</reference>
<keyword evidence="2" id="KW-1185">Reference proteome</keyword>
<dbReference type="EMBL" id="CP002086">
    <property type="protein sequence ID" value="ADJ28595.1"/>
    <property type="molecule type" value="Genomic_DNA"/>
</dbReference>
<proteinExistence type="predicted"/>
<evidence type="ECO:0000313" key="2">
    <source>
        <dbReference type="Proteomes" id="UP000000393"/>
    </source>
</evidence>
<dbReference type="Proteomes" id="UP000000393">
    <property type="component" value="Chromosome"/>
</dbReference>
<dbReference type="KEGG" id="nwa:Nwat_1725"/>
<dbReference type="AlphaFoldDB" id="D8K6R8"/>
<sequence>MKGNRSYASLVYLFALTISPLLTIAQVGPPIGGKLDSLVGPELVDKTVEQFPLLSPREEKEGKSGKFWQFLLKEEDRRRDILPKTKLLKPNALILRQTKQPAIQQHFALGNDSATLTRFETHTTPDFGQSLGSYLSYPSLQGAVFSGEISDLASTPITFSSVYLKGQRGLTPLSEFGLNYDYAWSLKTDAKLLSEQIDLHGEYAWTHYNYDPFIATSAQNDNAYKLQLSYQPLQAASFFESPLNGVMGVKHKRVGLFFQSPVEATSEQGISRWEGFTHLDWRGLAWDNSIIQEAGNGERFLSPQRTYTTQLQGSYRFQRFKLPLWLGSPNLNMALSRNKIEQQRRQLSKAEFKADFSYQNWHWNLSHSLNWNKIETMPTEAQYFATSAAEAGLKLFSNGNLSLDPMLRYQYRGANLDELLVGIKSHTVFVPELLKGQFQIAAKQNWDNKQSKRTYTTSGNLNWRFAHQKPLLPAIHLFLEGRYQIDLNQVDFNEDYRVFLGLSFD</sequence>
<gene>
    <name evidence="1" type="ordered locus">Nwat_1725</name>
</gene>
<dbReference type="OrthoDB" id="5761403at2"/>
<dbReference type="RefSeq" id="WP_013220687.1">
    <property type="nucleotide sequence ID" value="NC_014315.1"/>
</dbReference>
<accession>D8K6R8</accession>
<protein>
    <submittedName>
        <fullName evidence="1">Uncharacterized protein</fullName>
    </submittedName>
</protein>
<name>D8K6R8_NITWC</name>
<dbReference type="eggNOG" id="COG1452">
    <property type="taxonomic scope" value="Bacteria"/>
</dbReference>
<organism evidence="1 2">
    <name type="scientific">Nitrosococcus watsoni (strain C-113)</name>
    <dbReference type="NCBI Taxonomy" id="105559"/>
    <lineage>
        <taxon>Bacteria</taxon>
        <taxon>Pseudomonadati</taxon>
        <taxon>Pseudomonadota</taxon>
        <taxon>Gammaproteobacteria</taxon>
        <taxon>Chromatiales</taxon>
        <taxon>Chromatiaceae</taxon>
        <taxon>Nitrosococcus</taxon>
    </lineage>
</organism>